<name>A0A915DM59_9BILA</name>
<evidence type="ECO:0000256" key="1">
    <source>
        <dbReference type="SAM" id="MobiDB-lite"/>
    </source>
</evidence>
<proteinExistence type="predicted"/>
<dbReference type="Proteomes" id="UP000887574">
    <property type="component" value="Unplaced"/>
</dbReference>
<sequence>MYQGVEAQQTGQAHTIYQDNLTKSANIMKFVDSVMDQPTIPAVNNQIVQSNVGGENIQSTRIIPNSNTETVLSVNNNSLAPAPSQQQPPKTAAVQTPITTRPPATGVAVVLPIARQQHKHQQNTQQQSCPNVSSAPNMPITARPNTFELGQGDKAKLEKQMLRKEFREHGLEAQLPGLDTTDPLNTLDAHYWLAK</sequence>
<dbReference type="WBParaSite" id="jg21457">
    <property type="protein sequence ID" value="jg21457"/>
    <property type="gene ID" value="jg21457"/>
</dbReference>
<evidence type="ECO:0000313" key="2">
    <source>
        <dbReference type="Proteomes" id="UP000887574"/>
    </source>
</evidence>
<feature type="region of interest" description="Disordered" evidence="1">
    <location>
        <begin position="78"/>
        <end position="98"/>
    </location>
</feature>
<protein>
    <submittedName>
        <fullName evidence="3">Uncharacterized protein</fullName>
    </submittedName>
</protein>
<reference evidence="3" key="1">
    <citation type="submission" date="2022-11" db="UniProtKB">
        <authorList>
            <consortium name="WormBaseParasite"/>
        </authorList>
    </citation>
    <scope>IDENTIFICATION</scope>
</reference>
<keyword evidence="2" id="KW-1185">Reference proteome</keyword>
<accession>A0A915DM59</accession>
<dbReference type="AlphaFoldDB" id="A0A915DM59"/>
<evidence type="ECO:0000313" key="3">
    <source>
        <dbReference type="WBParaSite" id="jg21457"/>
    </source>
</evidence>
<organism evidence="2 3">
    <name type="scientific">Ditylenchus dipsaci</name>
    <dbReference type="NCBI Taxonomy" id="166011"/>
    <lineage>
        <taxon>Eukaryota</taxon>
        <taxon>Metazoa</taxon>
        <taxon>Ecdysozoa</taxon>
        <taxon>Nematoda</taxon>
        <taxon>Chromadorea</taxon>
        <taxon>Rhabditida</taxon>
        <taxon>Tylenchina</taxon>
        <taxon>Tylenchomorpha</taxon>
        <taxon>Sphaerularioidea</taxon>
        <taxon>Anguinidae</taxon>
        <taxon>Anguininae</taxon>
        <taxon>Ditylenchus</taxon>
    </lineage>
</organism>
<feature type="compositionally biased region" description="Low complexity" evidence="1">
    <location>
        <begin position="80"/>
        <end position="93"/>
    </location>
</feature>